<dbReference type="RefSeq" id="WP_149099936.1">
    <property type="nucleotide sequence ID" value="NZ_BMMG01000006.1"/>
</dbReference>
<evidence type="ECO:0000313" key="2">
    <source>
        <dbReference type="EMBL" id="KAA6431917.1"/>
    </source>
</evidence>
<feature type="chain" id="PRO_5024369502" evidence="1">
    <location>
        <begin position="26"/>
        <end position="795"/>
    </location>
</feature>
<evidence type="ECO:0000313" key="3">
    <source>
        <dbReference type="EMBL" id="MFA1771604.1"/>
    </source>
</evidence>
<proteinExistence type="predicted"/>
<dbReference type="Proteomes" id="UP000323866">
    <property type="component" value="Unassembled WGS sequence"/>
</dbReference>
<feature type="signal peptide" evidence="1">
    <location>
        <begin position="1"/>
        <end position="25"/>
    </location>
</feature>
<name>A0A5M8Q7Q4_9BACT</name>
<sequence length="795" mass="88765">MPLLSFVVHLGLLAIMSHFKGCAQAGPALPPSAVSLNSSEATEGRKSGVIPYNPDWAYQLDVSENNFEMWFDGTPGNNKDTPTSFELKGVMDTTETRFTFPAEMEVELTEIRIHDAEGSSTHPLKVQLLLQDGQRIDGAVPDFLGNQYLAWLSHPIPAKYQKVKAVVFLMPKDPIHATDAGIYPNEIQFIGKYSPLPTPKTAPVTRVSFRNMYGVNSFPWDNTGREATLAAPGDKEQLSRFEQMGWNRAYDDWHLFEAVKDDYRFAPTHSGDWNQDRGFSRLKEKGVKNIQAIKTIPSWITDTYPKSHVNQVEYRNGENAYHPYKGNVAFYSSLGAFPEKGTTNPEDFPFTSKQPTTFVAQDTKLCYTWNGKTYVLRTTNDAVNYLEVFTKANASDENPVGKLKSLFNKNLDRDRLTPATYLAFAQMAFQSAVRYGTNKGVNPALVLTPDKKTGLDLVDGVEAGNELNAHWHGRKRYLNPYEHAAFLSAFYDGHKGTLGPRAGVKKGDPNLNAYVGGIVSANPRFYRAMIDWCRENRGYRKDGTVDICWDVVKYHQYTTSSGLEQHKNSTRFAIPADMHPDATGKVQTIKNLHLNLVGRTVPVHIGELGYDVGPSEQGAAQIKNSATGYISSRKNTQGVWVLRDQLTYAFQGVDGLQFYILEDPVYIEDPYASAAIYATSGFFARNFGKYPKEKRPVAWYSAQFQKEFGEYTPQQLVNKAPMVLKANNKEKVMYALWLPSMEGKTGTYPLALPGVTSITLFTLQDGAATMKSQVIPVKGTYTVALSETPVFVKVN</sequence>
<dbReference type="OrthoDB" id="177731at2"/>
<dbReference type="SUPFAM" id="SSF51445">
    <property type="entry name" value="(Trans)glycosidases"/>
    <property type="match status" value="1"/>
</dbReference>
<keyword evidence="1" id="KW-0732">Signal</keyword>
<evidence type="ECO:0000313" key="4">
    <source>
        <dbReference type="Proteomes" id="UP000323866"/>
    </source>
</evidence>
<dbReference type="EMBL" id="JBGOGF010000005">
    <property type="protein sequence ID" value="MFA1771604.1"/>
    <property type="molecule type" value="Genomic_DNA"/>
</dbReference>
<dbReference type="Proteomes" id="UP001570846">
    <property type="component" value="Unassembled WGS sequence"/>
</dbReference>
<reference evidence="2 4" key="2">
    <citation type="submission" date="2019-09" db="EMBL/GenBank/DDBJ databases">
        <title>A bacterium isolated from glacier soil.</title>
        <authorList>
            <person name="Liu Q."/>
        </authorList>
    </citation>
    <scope>NUCLEOTIDE SEQUENCE [LARGE SCALE GENOMIC DNA]</scope>
    <source>
        <strain evidence="2 4">MDT1-10-3</strain>
    </source>
</reference>
<comment type="caution">
    <text evidence="2">The sequence shown here is derived from an EMBL/GenBank/DDBJ whole genome shotgun (WGS) entry which is preliminary data.</text>
</comment>
<dbReference type="EMBL" id="VKKZ01000023">
    <property type="protein sequence ID" value="KAA6431917.1"/>
    <property type="molecule type" value="Genomic_DNA"/>
</dbReference>
<dbReference type="AlphaFoldDB" id="A0A5M8Q7Q4"/>
<reference evidence="2 4" key="1">
    <citation type="submission" date="2019-07" db="EMBL/GenBank/DDBJ databases">
        <authorList>
            <person name="Qu J.-H."/>
        </authorList>
    </citation>
    <scope>NUCLEOTIDE SEQUENCE [LARGE SCALE GENOMIC DNA]</scope>
    <source>
        <strain evidence="2 4">MDT1-10-3</strain>
    </source>
</reference>
<keyword evidence="5" id="KW-1185">Reference proteome</keyword>
<dbReference type="Gene3D" id="3.20.20.80">
    <property type="entry name" value="Glycosidases"/>
    <property type="match status" value="1"/>
</dbReference>
<gene>
    <name evidence="3" type="ORF">ACD591_09900</name>
    <name evidence="2" type="ORF">FOE74_17570</name>
</gene>
<dbReference type="InterPro" id="IPR017853">
    <property type="entry name" value="GH"/>
</dbReference>
<protein>
    <submittedName>
        <fullName evidence="2">Uncharacterized protein</fullName>
    </submittedName>
</protein>
<accession>A0A5M8Q7Q4</accession>
<evidence type="ECO:0000313" key="5">
    <source>
        <dbReference type="Proteomes" id="UP001570846"/>
    </source>
</evidence>
<organism evidence="2 4">
    <name type="scientific">Rufibacter glacialis</name>
    <dbReference type="NCBI Taxonomy" id="1259555"/>
    <lineage>
        <taxon>Bacteria</taxon>
        <taxon>Pseudomonadati</taxon>
        <taxon>Bacteroidota</taxon>
        <taxon>Cytophagia</taxon>
        <taxon>Cytophagales</taxon>
        <taxon>Hymenobacteraceae</taxon>
        <taxon>Rufibacter</taxon>
    </lineage>
</organism>
<evidence type="ECO:0000256" key="1">
    <source>
        <dbReference type="SAM" id="SignalP"/>
    </source>
</evidence>
<reference evidence="3 5" key="3">
    <citation type="submission" date="2024-08" db="EMBL/GenBank/DDBJ databases">
        <authorList>
            <person name="Wei W."/>
        </authorList>
    </citation>
    <scope>NUCLEOTIDE SEQUENCE [LARGE SCALE GENOMIC DNA]</scope>
    <source>
        <strain evidence="3 5">XU2</strain>
    </source>
</reference>